<keyword evidence="2" id="KW-1185">Reference proteome</keyword>
<sequence length="173" mass="19472">MAIGTPFKVTEPALIRFPIEAALIGYMLAAFGELEYSIAENASIAIGARERVLKAIYRLRTTSSRIDAADALMAPAYDEIGLRDEYRDVLRMSKHCLKIRNQFAHCSWQDEVTSRGEGLFFSDLQAAADAETGFELSWRQVDKSLLLLQRNFFNQTSDWLTYLGSALAIEKQP</sequence>
<evidence type="ECO:0000313" key="2">
    <source>
        <dbReference type="Proteomes" id="UP001237448"/>
    </source>
</evidence>
<accession>A0ABU0FP77</accession>
<dbReference type="RefSeq" id="WP_307436664.1">
    <property type="nucleotide sequence ID" value="NZ_JAUSVK010000001.1"/>
</dbReference>
<protein>
    <submittedName>
        <fullName evidence="1">Uncharacterized protein</fullName>
    </submittedName>
</protein>
<organism evidence="1 2">
    <name type="scientific">Labrys monachus</name>
    <dbReference type="NCBI Taxonomy" id="217067"/>
    <lineage>
        <taxon>Bacteria</taxon>
        <taxon>Pseudomonadati</taxon>
        <taxon>Pseudomonadota</taxon>
        <taxon>Alphaproteobacteria</taxon>
        <taxon>Hyphomicrobiales</taxon>
        <taxon>Xanthobacteraceae</taxon>
        <taxon>Labrys</taxon>
    </lineage>
</organism>
<dbReference type="Proteomes" id="UP001237448">
    <property type="component" value="Unassembled WGS sequence"/>
</dbReference>
<reference evidence="1 2" key="1">
    <citation type="submission" date="2023-07" db="EMBL/GenBank/DDBJ databases">
        <title>Genomic Encyclopedia of Type Strains, Phase IV (KMG-IV): sequencing the most valuable type-strain genomes for metagenomic binning, comparative biology and taxonomic classification.</title>
        <authorList>
            <person name="Goeker M."/>
        </authorList>
    </citation>
    <scope>NUCLEOTIDE SEQUENCE [LARGE SCALE GENOMIC DNA]</scope>
    <source>
        <strain evidence="1 2">DSM 5896</strain>
    </source>
</reference>
<dbReference type="EMBL" id="JAUSVK010000001">
    <property type="protein sequence ID" value="MDQ0396418.1"/>
    <property type="molecule type" value="Genomic_DNA"/>
</dbReference>
<proteinExistence type="predicted"/>
<gene>
    <name evidence="1" type="ORF">J3R73_006210</name>
</gene>
<name>A0ABU0FP77_9HYPH</name>
<comment type="caution">
    <text evidence="1">The sequence shown here is derived from an EMBL/GenBank/DDBJ whole genome shotgun (WGS) entry which is preliminary data.</text>
</comment>
<evidence type="ECO:0000313" key="1">
    <source>
        <dbReference type="EMBL" id="MDQ0396418.1"/>
    </source>
</evidence>